<keyword evidence="12 21" id="KW-0862">Zinc</keyword>
<evidence type="ECO:0000259" key="22">
    <source>
        <dbReference type="Pfam" id="PF00136"/>
    </source>
</evidence>
<dbReference type="SMART" id="SM00486">
    <property type="entry name" value="POLBc"/>
    <property type="match status" value="1"/>
</dbReference>
<comment type="cofactor">
    <cofactor evidence="1 21">
        <name>[4Fe-4S] cluster</name>
        <dbReference type="ChEBI" id="CHEBI:49883"/>
    </cofactor>
</comment>
<evidence type="ECO:0000256" key="8">
    <source>
        <dbReference type="ARBA" id="ARBA00022722"/>
    </source>
</evidence>
<comment type="catalytic activity">
    <reaction evidence="19 21">
        <text>DNA(n) + a 2'-deoxyribonucleoside 5'-triphosphate = DNA(n+1) + diphosphate</text>
        <dbReference type="Rhea" id="RHEA:22508"/>
        <dbReference type="Rhea" id="RHEA-COMP:17339"/>
        <dbReference type="Rhea" id="RHEA-COMP:17340"/>
        <dbReference type="ChEBI" id="CHEBI:33019"/>
        <dbReference type="ChEBI" id="CHEBI:61560"/>
        <dbReference type="ChEBI" id="CHEBI:173112"/>
        <dbReference type="EC" id="2.7.7.7"/>
    </reaction>
</comment>
<comment type="similarity">
    <text evidence="3 21">Belongs to the DNA polymerase type-B family.</text>
</comment>
<keyword evidence="7 21" id="KW-0235">DNA replication</keyword>
<keyword evidence="13" id="KW-0269">Exonuclease</keyword>
<evidence type="ECO:0000256" key="21">
    <source>
        <dbReference type="RuleBase" id="RU000442"/>
    </source>
</evidence>
<comment type="function">
    <text evidence="20">Catalytic component of DNA polymerase delta (DNA polymerase III) which participates in chromosomal DNA replication. Required during synthesis of the lagging DNA strands at the replication fork, binds at/or near replication origins and moves along DNA with the replication fork. Participates in leading strand synthesis during replication initiation and termination. Has 3'-5' proofreading exonuclease activity that corrects errors arising during DNA replication.</text>
</comment>
<dbReference type="GO" id="GO:0006297">
    <property type="term" value="P:nucleotide-excision repair, DNA gap filling"/>
    <property type="evidence" value="ECO:0007669"/>
    <property type="project" value="TreeGrafter"/>
</dbReference>
<dbReference type="GO" id="GO:0003887">
    <property type="term" value="F:DNA-directed DNA polymerase activity"/>
    <property type="evidence" value="ECO:0007669"/>
    <property type="project" value="UniProtKB-KW"/>
</dbReference>
<dbReference type="InterPro" id="IPR050240">
    <property type="entry name" value="DNA_pol_type-B"/>
</dbReference>
<keyword evidence="15 21" id="KW-0408">Iron</keyword>
<feature type="domain" description="DNA-directed DNA polymerase family B exonuclease" evidence="23">
    <location>
        <begin position="234"/>
        <end position="466"/>
    </location>
</feature>
<dbReference type="GO" id="GO:0008296">
    <property type="term" value="F:3'-5'-DNA exonuclease activity"/>
    <property type="evidence" value="ECO:0007669"/>
    <property type="project" value="TreeGrafter"/>
</dbReference>
<evidence type="ECO:0000256" key="12">
    <source>
        <dbReference type="ARBA" id="ARBA00022833"/>
    </source>
</evidence>
<dbReference type="PANTHER" id="PTHR10322">
    <property type="entry name" value="DNA POLYMERASE CATALYTIC SUBUNIT"/>
    <property type="match status" value="1"/>
</dbReference>
<dbReference type="InterPro" id="IPR006172">
    <property type="entry name" value="DNA-dir_DNA_pol_B"/>
</dbReference>
<evidence type="ECO:0000313" key="26">
    <source>
        <dbReference type="Proteomes" id="UP001378960"/>
    </source>
</evidence>
<keyword evidence="18 21" id="KW-0539">Nucleus</keyword>
<dbReference type="PANTHER" id="PTHR10322:SF23">
    <property type="entry name" value="DNA POLYMERASE DELTA CATALYTIC SUBUNIT"/>
    <property type="match status" value="1"/>
</dbReference>
<dbReference type="InterPro" id="IPR025687">
    <property type="entry name" value="Znf-C4pol"/>
</dbReference>
<keyword evidence="14 21" id="KW-0239">DNA-directed DNA polymerase</keyword>
<dbReference type="GO" id="GO:0051539">
    <property type="term" value="F:4 iron, 4 sulfur cluster binding"/>
    <property type="evidence" value="ECO:0007669"/>
    <property type="project" value="UniProtKB-KW"/>
</dbReference>
<evidence type="ECO:0000256" key="14">
    <source>
        <dbReference type="ARBA" id="ARBA00022932"/>
    </source>
</evidence>
<dbReference type="InterPro" id="IPR043502">
    <property type="entry name" value="DNA/RNA_pol_sf"/>
</dbReference>
<accession>A0AAV5RCW5</accession>
<dbReference type="GO" id="GO:0008270">
    <property type="term" value="F:zinc ion binding"/>
    <property type="evidence" value="ECO:0007669"/>
    <property type="project" value="UniProtKB-KW"/>
</dbReference>
<evidence type="ECO:0000256" key="4">
    <source>
        <dbReference type="ARBA" id="ARBA00022485"/>
    </source>
</evidence>
<feature type="domain" description="C4-type zinc-finger of DNA polymerase delta" evidence="24">
    <location>
        <begin position="1010"/>
        <end position="1080"/>
    </location>
</feature>
<dbReference type="InterPro" id="IPR023211">
    <property type="entry name" value="DNA_pol_palm_dom_sf"/>
</dbReference>
<dbReference type="FunFam" id="1.10.287.690:FF:000001">
    <property type="entry name" value="DNA polymerase"/>
    <property type="match status" value="1"/>
</dbReference>
<dbReference type="InterPro" id="IPR017964">
    <property type="entry name" value="DNA-dir_DNA_pol_B_CS"/>
</dbReference>
<evidence type="ECO:0000256" key="6">
    <source>
        <dbReference type="ARBA" id="ARBA00022695"/>
    </source>
</evidence>
<dbReference type="GO" id="GO:0000166">
    <property type="term" value="F:nucleotide binding"/>
    <property type="evidence" value="ECO:0007669"/>
    <property type="project" value="InterPro"/>
</dbReference>
<dbReference type="GO" id="GO:0045004">
    <property type="term" value="P:DNA replication proofreading"/>
    <property type="evidence" value="ECO:0007669"/>
    <property type="project" value="TreeGrafter"/>
</dbReference>
<dbReference type="FunFam" id="2.40.50.730:FF:000004">
    <property type="entry name" value="DNA polymerase"/>
    <property type="match status" value="1"/>
</dbReference>
<evidence type="ECO:0000256" key="1">
    <source>
        <dbReference type="ARBA" id="ARBA00001966"/>
    </source>
</evidence>
<dbReference type="Gene3D" id="3.90.1600.10">
    <property type="entry name" value="Palm domain of DNA polymerase"/>
    <property type="match status" value="2"/>
</dbReference>
<organism evidence="25 26">
    <name type="scientific">Pichia kluyveri</name>
    <name type="common">Yeast</name>
    <dbReference type="NCBI Taxonomy" id="36015"/>
    <lineage>
        <taxon>Eukaryota</taxon>
        <taxon>Fungi</taxon>
        <taxon>Dikarya</taxon>
        <taxon>Ascomycota</taxon>
        <taxon>Saccharomycotina</taxon>
        <taxon>Pichiomycetes</taxon>
        <taxon>Pichiales</taxon>
        <taxon>Pichiaceae</taxon>
        <taxon>Pichia</taxon>
    </lineage>
</organism>
<dbReference type="InterPro" id="IPR012337">
    <property type="entry name" value="RNaseH-like_sf"/>
</dbReference>
<dbReference type="CDD" id="cd05533">
    <property type="entry name" value="POLBc_delta"/>
    <property type="match status" value="1"/>
</dbReference>
<dbReference type="PROSITE" id="PS00116">
    <property type="entry name" value="DNA_POLYMERASE_B"/>
    <property type="match status" value="1"/>
</dbReference>
<evidence type="ECO:0000256" key="9">
    <source>
        <dbReference type="ARBA" id="ARBA00022723"/>
    </source>
</evidence>
<comment type="subcellular location">
    <subcellularLocation>
        <location evidence="2 21">Nucleus</location>
    </subcellularLocation>
</comment>
<evidence type="ECO:0000256" key="11">
    <source>
        <dbReference type="ARBA" id="ARBA00022801"/>
    </source>
</evidence>
<evidence type="ECO:0000256" key="5">
    <source>
        <dbReference type="ARBA" id="ARBA00022679"/>
    </source>
</evidence>
<dbReference type="GO" id="GO:0003677">
    <property type="term" value="F:DNA binding"/>
    <property type="evidence" value="ECO:0007669"/>
    <property type="project" value="UniProtKB-KW"/>
</dbReference>
<dbReference type="SUPFAM" id="SSF53098">
    <property type="entry name" value="Ribonuclease H-like"/>
    <property type="match status" value="1"/>
</dbReference>
<evidence type="ECO:0000259" key="24">
    <source>
        <dbReference type="Pfam" id="PF14260"/>
    </source>
</evidence>
<dbReference type="PRINTS" id="PR00106">
    <property type="entry name" value="DNAPOLB"/>
</dbReference>
<name>A0AAV5RCW5_PICKL</name>
<evidence type="ECO:0000256" key="10">
    <source>
        <dbReference type="ARBA" id="ARBA00022771"/>
    </source>
</evidence>
<keyword evidence="26" id="KW-1185">Reference proteome</keyword>
<comment type="caution">
    <text evidence="25">The sequence shown here is derived from an EMBL/GenBank/DDBJ whole genome shotgun (WGS) entry which is preliminary data.</text>
</comment>
<dbReference type="FunFam" id="3.30.420.10:FF:000004">
    <property type="entry name" value="DNA polymerase"/>
    <property type="match status" value="1"/>
</dbReference>
<sequence>MTVKREGGEELEIDIYELENKRRCLSNNEVTKEGFVIPIHNNEVNTETIDKKLNTQESQVESSSFEKELLTMTNDTTEFRNPVQIWGRPELPKNFDIATHDINFQQLDAEESSLISGGKEEGCARFFGITDNGNSVLCNVTGFSHYFYVPAPKGFPTEFSEFTKYLRGYYPNMIEDVEIEMKLSIWEYHGDQKLPFLKIIVTHPKHAGKIRTGFERGEVQFRELFNPSGTVTFDNLQYLLRLMVDCKITGMSWLSCPAGKYQMVEESRKVSVCQLEININYDDLISHKPEGKYLAMAPLRVLSFDIECAGRKGIFPEPEHDSVIQIANVVSNVGESIPFVRNVFTVKSCSSIAGSEVFSYETEEEMLMKWKEFMVKVDADVIIGYNIINFDLPYLINRARTLKLENFPYFGRLFNTKQEIKDSIFSSRAYGTRESKVINTEGRMQLDLLQFIQREFKLRSYTLNAVSSHFLGEQKEDVPHTIITDLQNGDSETRRRLAVYCLKDAFLPLRLMEKLMCLVNYTEMARVTGVPFSFLLTRGQQIKVISQLFRKCLDLDIVIPNMKSENVNEEYEGATVIEPVRGYYDVPIATLDFASLYPSIMMAHNLCYTTLLRKPTIDRLGLKEGDDYIKTPNGDYFAKDHLRKGILPTILKELLSARKQAKNDLKKETDPFKKQVLNGRQLALKISANSVYGFTGATIGKLPCLAISSSVTAFGREMIEATKNAVEEKYSIKNGFKYDSKVIYGDTDSVMVRFGFEDLESSMKIGEEAAAYVSELFEDPIKLEFEKVYFPYLLINKKRYAGLYWTNPNKFDKMDTKGIETVRRDNCKLVQNVITRVLELILEDRNVEEAEEFVKKTIANLLQNKVDLSQLVISKQLSRQDYANRQPHVELAERMRKRDPGSAPNVGDRVAYVIIKTQGNKNYEKSEDPLYVLENSLPIDTKYYLDNQLSKPLTRIFEPILGEKRTRDLLQGSHTRIISSNGGNNNNNSNNNNNGKGGLLMRFAKKSNTCRGCRSAIPATEMLCNHCKARSGELYGEAVAKMAVLESRFARLWTECQRCQGSVHQEVLCGNRDCPIFYMRQKCRKDVAQQGEEVAQWDKIKW</sequence>
<dbReference type="Gene3D" id="3.30.420.10">
    <property type="entry name" value="Ribonuclease H-like superfamily/Ribonuclease H"/>
    <property type="match status" value="1"/>
</dbReference>
<dbReference type="GO" id="GO:0043625">
    <property type="term" value="C:delta DNA polymerase complex"/>
    <property type="evidence" value="ECO:0007669"/>
    <property type="project" value="TreeGrafter"/>
</dbReference>
<dbReference type="CDD" id="cd05777">
    <property type="entry name" value="DNA_polB_delta_exo"/>
    <property type="match status" value="1"/>
</dbReference>
<keyword evidence="16 21" id="KW-0411">Iron-sulfur</keyword>
<dbReference type="Proteomes" id="UP001378960">
    <property type="component" value="Unassembled WGS sequence"/>
</dbReference>
<dbReference type="InterPro" id="IPR036397">
    <property type="entry name" value="RNaseH_sf"/>
</dbReference>
<feature type="domain" description="DNA-directed DNA polymerase family B multifunctional" evidence="22">
    <location>
        <begin position="530"/>
        <end position="960"/>
    </location>
</feature>
<dbReference type="InterPro" id="IPR042087">
    <property type="entry name" value="DNA_pol_B_thumb"/>
</dbReference>
<keyword evidence="8" id="KW-0540">Nuclease</keyword>
<keyword evidence="5 21" id="KW-0808">Transferase</keyword>
<dbReference type="Gene3D" id="1.10.132.60">
    <property type="entry name" value="DNA polymerase family B, C-terminal domain"/>
    <property type="match status" value="1"/>
</dbReference>
<keyword evidence="9 21" id="KW-0479">Metal-binding</keyword>
<evidence type="ECO:0000256" key="18">
    <source>
        <dbReference type="ARBA" id="ARBA00023242"/>
    </source>
</evidence>
<dbReference type="AlphaFoldDB" id="A0AAV5RCW5"/>
<evidence type="ECO:0000259" key="23">
    <source>
        <dbReference type="Pfam" id="PF03104"/>
    </source>
</evidence>
<dbReference type="SUPFAM" id="SSF56672">
    <property type="entry name" value="DNA/RNA polymerases"/>
    <property type="match status" value="1"/>
</dbReference>
<dbReference type="Gene3D" id="2.40.50.730">
    <property type="match status" value="2"/>
</dbReference>
<protein>
    <recommendedName>
        <fullName evidence="21">DNA polymerase</fullName>
        <ecNumber evidence="21">2.7.7.7</ecNumber>
    </recommendedName>
</protein>
<proteinExistence type="inferred from homology"/>
<evidence type="ECO:0000256" key="7">
    <source>
        <dbReference type="ARBA" id="ARBA00022705"/>
    </source>
</evidence>
<dbReference type="Pfam" id="PF14260">
    <property type="entry name" value="zf-C4pol"/>
    <property type="match status" value="1"/>
</dbReference>
<dbReference type="EMBL" id="BTGB01000009">
    <property type="protein sequence ID" value="GMM48583.1"/>
    <property type="molecule type" value="Genomic_DNA"/>
</dbReference>
<reference evidence="25 26" key="1">
    <citation type="journal article" date="2023" name="Elife">
        <title>Identification of key yeast species and microbe-microbe interactions impacting larval growth of Drosophila in the wild.</title>
        <authorList>
            <person name="Mure A."/>
            <person name="Sugiura Y."/>
            <person name="Maeda R."/>
            <person name="Honda K."/>
            <person name="Sakurai N."/>
            <person name="Takahashi Y."/>
            <person name="Watada M."/>
            <person name="Katoh T."/>
            <person name="Gotoh A."/>
            <person name="Gotoh Y."/>
            <person name="Taniguchi I."/>
            <person name="Nakamura K."/>
            <person name="Hayashi T."/>
            <person name="Katayama T."/>
            <person name="Uemura T."/>
            <person name="Hattori Y."/>
        </authorList>
    </citation>
    <scope>NUCLEOTIDE SEQUENCE [LARGE SCALE GENOMIC DNA]</scope>
    <source>
        <strain evidence="25 26">PK-24</strain>
    </source>
</reference>
<keyword evidence="6 21" id="KW-0548">Nucleotidyltransferase</keyword>
<dbReference type="FunFam" id="1.10.132.60:FF:000001">
    <property type="entry name" value="DNA polymerase"/>
    <property type="match status" value="1"/>
</dbReference>
<dbReference type="NCBIfam" id="TIGR00592">
    <property type="entry name" value="pol2"/>
    <property type="match status" value="1"/>
</dbReference>
<dbReference type="Gene3D" id="1.10.287.690">
    <property type="entry name" value="Helix hairpin bin"/>
    <property type="match status" value="1"/>
</dbReference>
<dbReference type="Pfam" id="PF00136">
    <property type="entry name" value="DNA_pol_B"/>
    <property type="match status" value="1"/>
</dbReference>
<evidence type="ECO:0000256" key="2">
    <source>
        <dbReference type="ARBA" id="ARBA00004123"/>
    </source>
</evidence>
<evidence type="ECO:0000256" key="16">
    <source>
        <dbReference type="ARBA" id="ARBA00023014"/>
    </source>
</evidence>
<evidence type="ECO:0000256" key="19">
    <source>
        <dbReference type="ARBA" id="ARBA00049244"/>
    </source>
</evidence>
<keyword evidence="11" id="KW-0378">Hydrolase</keyword>
<dbReference type="InterPro" id="IPR006134">
    <property type="entry name" value="DNA-dir_DNA_pol_B_multi_dom"/>
</dbReference>
<gene>
    <name evidence="25" type="ORF">DAPK24_051810</name>
</gene>
<dbReference type="GO" id="GO:0006287">
    <property type="term" value="P:base-excision repair, gap-filling"/>
    <property type="evidence" value="ECO:0007669"/>
    <property type="project" value="TreeGrafter"/>
</dbReference>
<evidence type="ECO:0000313" key="25">
    <source>
        <dbReference type="EMBL" id="GMM48583.1"/>
    </source>
</evidence>
<evidence type="ECO:0000256" key="20">
    <source>
        <dbReference type="ARBA" id="ARBA00055225"/>
    </source>
</evidence>
<evidence type="ECO:0000256" key="13">
    <source>
        <dbReference type="ARBA" id="ARBA00022839"/>
    </source>
</evidence>
<dbReference type="Gene3D" id="6.10.140.1540">
    <property type="match status" value="1"/>
</dbReference>
<keyword evidence="10 21" id="KW-0863">Zinc-finger</keyword>
<keyword evidence="17 21" id="KW-0238">DNA-binding</keyword>
<evidence type="ECO:0000256" key="3">
    <source>
        <dbReference type="ARBA" id="ARBA00005755"/>
    </source>
</evidence>
<dbReference type="InterPro" id="IPR006133">
    <property type="entry name" value="DNA-dir_DNA_pol_B_exonuc"/>
</dbReference>
<dbReference type="EC" id="2.7.7.7" evidence="21"/>
<keyword evidence="4 21" id="KW-0004">4Fe-4S</keyword>
<evidence type="ECO:0000256" key="17">
    <source>
        <dbReference type="ARBA" id="ARBA00023125"/>
    </source>
</evidence>
<dbReference type="Pfam" id="PF03104">
    <property type="entry name" value="DNA_pol_B_exo1"/>
    <property type="match status" value="1"/>
</dbReference>
<evidence type="ECO:0000256" key="15">
    <source>
        <dbReference type="ARBA" id="ARBA00023004"/>
    </source>
</evidence>